<feature type="transmembrane region" description="Helical" evidence="2">
    <location>
        <begin position="376"/>
        <end position="394"/>
    </location>
</feature>
<dbReference type="PRINTS" id="PR01217">
    <property type="entry name" value="PRICHEXTENSN"/>
</dbReference>
<keyword evidence="3" id="KW-0732">Signal</keyword>
<feature type="transmembrane region" description="Helical" evidence="2">
    <location>
        <begin position="229"/>
        <end position="250"/>
    </location>
</feature>
<feature type="signal peptide" evidence="3">
    <location>
        <begin position="1"/>
        <end position="31"/>
    </location>
</feature>
<feature type="transmembrane region" description="Helical" evidence="2">
    <location>
        <begin position="663"/>
        <end position="680"/>
    </location>
</feature>
<feature type="region of interest" description="Disordered" evidence="1">
    <location>
        <begin position="137"/>
        <end position="204"/>
    </location>
</feature>
<feature type="compositionally biased region" description="Pro residues" evidence="1">
    <location>
        <begin position="189"/>
        <end position="199"/>
    </location>
</feature>
<organism evidence="4 5">
    <name type="scientific">Nocardioides baekrokdamisoli</name>
    <dbReference type="NCBI Taxonomy" id="1804624"/>
    <lineage>
        <taxon>Bacteria</taxon>
        <taxon>Bacillati</taxon>
        <taxon>Actinomycetota</taxon>
        <taxon>Actinomycetes</taxon>
        <taxon>Propionibacteriales</taxon>
        <taxon>Nocardioidaceae</taxon>
        <taxon>Nocardioides</taxon>
    </lineage>
</organism>
<reference evidence="4 5" key="1">
    <citation type="submission" date="2018-11" db="EMBL/GenBank/DDBJ databases">
        <title>Complete genome sequence of Nocardioides baekrokdamisoli strain KCTC 39748.</title>
        <authorList>
            <person name="Kang S.W."/>
            <person name="Lee K.C."/>
            <person name="Kim K.K."/>
            <person name="Kim J.S."/>
            <person name="Kim D.S."/>
            <person name="Ko S.H."/>
            <person name="Yang S.H."/>
            <person name="Shin Y.K."/>
            <person name="Lee J.S."/>
        </authorList>
    </citation>
    <scope>NUCLEOTIDE SEQUENCE [LARGE SCALE GENOMIC DNA]</scope>
    <source>
        <strain evidence="4 5">KCTC 39748</strain>
    </source>
</reference>
<evidence type="ECO:0000313" key="4">
    <source>
        <dbReference type="EMBL" id="BBH15783.1"/>
    </source>
</evidence>
<dbReference type="KEGG" id="nbe:Back2_00700"/>
<feature type="chain" id="PRO_5038981122" evidence="3">
    <location>
        <begin position="32"/>
        <end position="681"/>
    </location>
</feature>
<keyword evidence="5" id="KW-1185">Reference proteome</keyword>
<feature type="compositionally biased region" description="Pro residues" evidence="1">
    <location>
        <begin position="159"/>
        <end position="179"/>
    </location>
</feature>
<evidence type="ECO:0000256" key="2">
    <source>
        <dbReference type="SAM" id="Phobius"/>
    </source>
</evidence>
<evidence type="ECO:0000256" key="3">
    <source>
        <dbReference type="SAM" id="SignalP"/>
    </source>
</evidence>
<dbReference type="Proteomes" id="UP000271573">
    <property type="component" value="Chromosome"/>
</dbReference>
<evidence type="ECO:0000313" key="5">
    <source>
        <dbReference type="Proteomes" id="UP000271573"/>
    </source>
</evidence>
<gene>
    <name evidence="4" type="ORF">Back2_00700</name>
</gene>
<feature type="transmembrane region" description="Helical" evidence="2">
    <location>
        <begin position="631"/>
        <end position="651"/>
    </location>
</feature>
<keyword evidence="2" id="KW-0812">Transmembrane</keyword>
<accession>A0A3G9IUB9</accession>
<proteinExistence type="predicted"/>
<protein>
    <submittedName>
        <fullName evidence="4">Uncharacterized protein</fullName>
    </submittedName>
</protein>
<feature type="transmembrane region" description="Helical" evidence="2">
    <location>
        <begin position="349"/>
        <end position="370"/>
    </location>
</feature>
<name>A0A3G9IUB9_9ACTN</name>
<dbReference type="AlphaFoldDB" id="A0A3G9IUB9"/>
<feature type="transmembrane region" description="Helical" evidence="2">
    <location>
        <begin position="401"/>
        <end position="421"/>
    </location>
</feature>
<sequence>MPLVMRRAARLLGLALLAGCWVAFAVAPAYAGAPPAPVVTTPSGSTVTVLVGAQPIHFAGTVTGPIVAGTDRVFVVHNDGSLDPPQICNIVLSSTDWACDSSATFVVGTYQIDVSWFANDPSFSGTPQKTTLTVHVLPYSTPTPTPTPTPTHTHSASPSPAPTHAPPPPTHSVPAPLPVPTTSATPTPTHTPSPTPTPTVTPAAPTVTPAPPIPVGYPRWLPTDHPKTVLGIGVAVFTVLALIGPAGLALSAGASAGSAALTMTGAVVGGAAVAGSATSHRRGKGSVASASTKSAAFSGAGAGIGDQSRTWRWPGWHAIDALSLVVPRWLAPRSPLTARVLADGSYLRAIFGSAWLLGCPAGLVLGIVAGRHNDGLPIPPSVTITAVLLVLAIIDAGWGAAGLVGFVLAMLVAPSHLVGFAPQVRSFLGLAALWFAIPLIAAAARPFRRVVGDGRRYTWDRWADTVIAALFAGWAVQKVVRGLPGLSGLDLPIGRHSSELALLAMATVVVRVALEEWAAHAYPLRLAVVSIGKLPSPGAGQKYFATLVRTVLFVFLAVAFIGNCWQLWVGAALFLLPQVLGIHEKSFPNSERLHRLLPVGVLKTLVMLLIGTFFVRWVFSWLHDPSRMLRDGFVLLALPGLALSLIGLFGHDGPDQRWTWRRQLLGVLIVAVTAGLVLTGW</sequence>
<dbReference type="EMBL" id="AP019307">
    <property type="protein sequence ID" value="BBH15783.1"/>
    <property type="molecule type" value="Genomic_DNA"/>
</dbReference>
<feature type="transmembrane region" description="Helical" evidence="2">
    <location>
        <begin position="551"/>
        <end position="576"/>
    </location>
</feature>
<feature type="transmembrane region" description="Helical" evidence="2">
    <location>
        <begin position="596"/>
        <end position="619"/>
    </location>
</feature>
<feature type="transmembrane region" description="Helical" evidence="2">
    <location>
        <begin position="427"/>
        <end position="447"/>
    </location>
</feature>
<keyword evidence="2" id="KW-0472">Membrane</keyword>
<keyword evidence="2" id="KW-1133">Transmembrane helix</keyword>
<evidence type="ECO:0000256" key="1">
    <source>
        <dbReference type="SAM" id="MobiDB-lite"/>
    </source>
</evidence>